<organism evidence="1 2">
    <name type="scientific">Hymenobacter sedentarius</name>
    <dbReference type="NCBI Taxonomy" id="1411621"/>
    <lineage>
        <taxon>Bacteria</taxon>
        <taxon>Pseudomonadati</taxon>
        <taxon>Bacteroidota</taxon>
        <taxon>Cytophagia</taxon>
        <taxon>Cytophagales</taxon>
        <taxon>Hymenobacteraceae</taxon>
        <taxon>Hymenobacter</taxon>
    </lineage>
</organism>
<evidence type="ECO:0000313" key="1">
    <source>
        <dbReference type="EMBL" id="ALW85219.1"/>
    </source>
</evidence>
<dbReference type="Proteomes" id="UP000059542">
    <property type="component" value="Chromosome"/>
</dbReference>
<dbReference type="AlphaFoldDB" id="A0A0U3SXD1"/>
<dbReference type="OrthoDB" id="884392at2"/>
<sequence>MKTALLLCAILLRAGAGLGQQITPDLVPPLAFVELQKQYPLAANVRWAKTHGLYEARFVLDQAPHVIRYRPNGDVEATVTDLAGTSALPAPVQRMLGLRYPDLTFCKVAKIENVKTGDVTYETESCDADNPDVITFTPDGREVHRPRPRRRPQ</sequence>
<dbReference type="RefSeq" id="WP_068192091.1">
    <property type="nucleotide sequence ID" value="NZ_CP013909.1"/>
</dbReference>
<evidence type="ECO:0000313" key="2">
    <source>
        <dbReference type="Proteomes" id="UP000059542"/>
    </source>
</evidence>
<accession>A0A0U3SXD1</accession>
<dbReference type="SUPFAM" id="SSF160574">
    <property type="entry name" value="BT0923-like"/>
    <property type="match status" value="1"/>
</dbReference>
<protein>
    <submittedName>
        <fullName evidence="1">Uncharacterized protein</fullName>
    </submittedName>
</protein>
<proteinExistence type="predicted"/>
<dbReference type="KEGG" id="hyg:AUC43_08995"/>
<dbReference type="EMBL" id="CP013909">
    <property type="protein sequence ID" value="ALW85219.1"/>
    <property type="molecule type" value="Genomic_DNA"/>
</dbReference>
<reference evidence="1 2" key="1">
    <citation type="submission" date="2015-12" db="EMBL/GenBank/DDBJ databases">
        <authorList>
            <person name="Shamseldin A."/>
            <person name="Moawad H."/>
            <person name="Abd El-Rahim W.M."/>
            <person name="Sadowsky M.J."/>
        </authorList>
    </citation>
    <scope>NUCLEOTIDE SEQUENCE [LARGE SCALE GENOMIC DNA]</scope>
    <source>
        <strain evidence="1 2">DG5B</strain>
    </source>
</reference>
<gene>
    <name evidence="1" type="ORF">AUC43_08995</name>
</gene>
<name>A0A0U3SXD1_9BACT</name>
<dbReference type="Gene3D" id="3.10.450.360">
    <property type="match status" value="1"/>
</dbReference>
<keyword evidence="2" id="KW-1185">Reference proteome</keyword>